<protein>
    <submittedName>
        <fullName evidence="2">Uncharacterized protein</fullName>
    </submittedName>
</protein>
<dbReference type="EMBL" id="JAUIZM010000046">
    <property type="protein sequence ID" value="KAK1351315.1"/>
    <property type="molecule type" value="Genomic_DNA"/>
</dbReference>
<keyword evidence="3" id="KW-1185">Reference proteome</keyword>
<reference evidence="2" key="2">
    <citation type="submission" date="2023-05" db="EMBL/GenBank/DDBJ databases">
        <authorList>
            <person name="Schelkunov M.I."/>
        </authorList>
    </citation>
    <scope>NUCLEOTIDE SEQUENCE</scope>
    <source>
        <strain evidence="2">Hsosn_3</strain>
        <tissue evidence="2">Leaf</tissue>
    </source>
</reference>
<gene>
    <name evidence="2" type="ORF">POM88_054447</name>
</gene>
<name>A0AAD8LUT0_9APIA</name>
<comment type="caution">
    <text evidence="2">The sequence shown here is derived from an EMBL/GenBank/DDBJ whole genome shotgun (WGS) entry which is preliminary data.</text>
</comment>
<organism evidence="2 3">
    <name type="scientific">Heracleum sosnowskyi</name>
    <dbReference type="NCBI Taxonomy" id="360622"/>
    <lineage>
        <taxon>Eukaryota</taxon>
        <taxon>Viridiplantae</taxon>
        <taxon>Streptophyta</taxon>
        <taxon>Embryophyta</taxon>
        <taxon>Tracheophyta</taxon>
        <taxon>Spermatophyta</taxon>
        <taxon>Magnoliopsida</taxon>
        <taxon>eudicotyledons</taxon>
        <taxon>Gunneridae</taxon>
        <taxon>Pentapetalae</taxon>
        <taxon>asterids</taxon>
        <taxon>campanulids</taxon>
        <taxon>Apiales</taxon>
        <taxon>Apiaceae</taxon>
        <taxon>Apioideae</taxon>
        <taxon>apioid superclade</taxon>
        <taxon>Tordylieae</taxon>
        <taxon>Tordyliinae</taxon>
        <taxon>Heracleum</taxon>
    </lineage>
</organism>
<evidence type="ECO:0000313" key="2">
    <source>
        <dbReference type="EMBL" id="KAK1351315.1"/>
    </source>
</evidence>
<accession>A0AAD8LUT0</accession>
<sequence>MWLEDYVVKHKKEPSVLEHFKELHTLRENGSLISPEAKEIMDRYEKLCANKNIDPSKTSLELWVKAVGGVCKNKILGYPRTTRSARRVGEGGSGRSTMERLRDDLFMRAVDRTIAHAREHPEEFALSPDEVRLLARDLLDREIELPQDHPLTEQPQRELIHVIIEVLNDIYKRNGPNNKGKAITKDNVDDPGDD</sequence>
<dbReference type="AlphaFoldDB" id="A0AAD8LUT0"/>
<reference evidence="2" key="1">
    <citation type="submission" date="2023-02" db="EMBL/GenBank/DDBJ databases">
        <title>Genome of toxic invasive species Heracleum sosnowskyi carries increased number of genes despite the absence of recent whole-genome duplications.</title>
        <authorList>
            <person name="Schelkunov M."/>
            <person name="Shtratnikova V."/>
            <person name="Makarenko M."/>
            <person name="Klepikova A."/>
            <person name="Omelchenko D."/>
            <person name="Novikova G."/>
            <person name="Obukhova E."/>
            <person name="Bogdanov V."/>
            <person name="Penin A."/>
            <person name="Logacheva M."/>
        </authorList>
    </citation>
    <scope>NUCLEOTIDE SEQUENCE</scope>
    <source>
        <strain evidence="2">Hsosn_3</strain>
        <tissue evidence="2">Leaf</tissue>
    </source>
</reference>
<proteinExistence type="predicted"/>
<feature type="region of interest" description="Disordered" evidence="1">
    <location>
        <begin position="174"/>
        <end position="194"/>
    </location>
</feature>
<evidence type="ECO:0000256" key="1">
    <source>
        <dbReference type="SAM" id="MobiDB-lite"/>
    </source>
</evidence>
<dbReference type="Proteomes" id="UP001237642">
    <property type="component" value="Unassembled WGS sequence"/>
</dbReference>
<evidence type="ECO:0000313" key="3">
    <source>
        <dbReference type="Proteomes" id="UP001237642"/>
    </source>
</evidence>